<reference evidence="5" key="1">
    <citation type="submission" date="2021-01" db="EMBL/GenBank/DDBJ databases">
        <authorList>
            <person name="Corre E."/>
            <person name="Pelletier E."/>
            <person name="Niang G."/>
            <person name="Scheremetjew M."/>
            <person name="Finn R."/>
            <person name="Kale V."/>
            <person name="Holt S."/>
            <person name="Cochrane G."/>
            <person name="Meng A."/>
            <person name="Brown T."/>
            <person name="Cohen L."/>
        </authorList>
    </citation>
    <scope>NUCLEOTIDE SEQUENCE</scope>
    <source>
        <strain evidence="5">B596</strain>
    </source>
</reference>
<dbReference type="PROSITE" id="PS50176">
    <property type="entry name" value="ARM_REPEAT"/>
    <property type="match status" value="1"/>
</dbReference>
<name>A0A7S0TDH6_9STRA</name>
<feature type="compositionally biased region" description="Basic and acidic residues" evidence="3">
    <location>
        <begin position="127"/>
        <end position="145"/>
    </location>
</feature>
<evidence type="ECO:0000313" key="5">
    <source>
        <dbReference type="EMBL" id="CAD8729792.1"/>
    </source>
</evidence>
<feature type="compositionally biased region" description="Polar residues" evidence="3">
    <location>
        <begin position="421"/>
        <end position="435"/>
    </location>
</feature>
<accession>A0A7S0TDH6</accession>
<feature type="region of interest" description="Disordered" evidence="3">
    <location>
        <begin position="490"/>
        <end position="602"/>
    </location>
</feature>
<sequence length="1339" mass="146654">MAKKHSATTANDGSKRHCPTCGVMTHKRGGLLMKKSIPITLEGRVYQGRCLACDPFPPGLVPDAAAIPAAIPTAIPTACHQNGEEEHPQPRRLLSNVSRKTAKSSPPTAIVTSAEATTKIPAASSRLKSERSFDDAEREHHRESYPDSGENGYGTKVFGRKNSLDSRMRELQCYQQQQYFQQSEHRPLQAIPINEDYNNFDTTGIEASAPLSSTMLPQSRVATGRAVASSSAKTTPSDVPKTLEVIRRAPPRGGNGGNGGNAYSNSSINSNNFGEDHSVVSAITMDINLFQSVVGGDEIFYEDANAIDDDLPPPTSYHRRPGPERLAGRSYHISRNHINHSNTFRSYGRRHSIGGDVDSYRRRSHPHANDIGNDGSNQTGINSQNQHLYAPPAIPRNMSPPDDYEDGTPAGTYHYSDHVVPNTTRQSNSNSPYRTRNQESHFRSEENLSKRLKNHSTHTQPLRTSSILSHIERNRHRSYHGISEDHITSSNEDAFASRSPITPAVGNHDDDDDDLHSFVMDDNDYYDDYGYNQNNFRPQEQHQGERLESNDRTSRIRELEQGNNMVPQITVTPASSASSGSQLNNTNDSSRQKKSSRFSKTIIEERDIGDMPGILRCLNLEECNPDIREQALGKLVNIMQTTSKDLQATDRERHIKDLILENDVIESVTKSMWADMAINEVQEAAMDVLLFIAASAENSNSDGASYGEARHSKGNGNLLSKNESVCDSILFAMQNHPVIHGIQLKGCLLFASLSSSSSGDDNVGTNVDGTLSGAMTMVLDAMSNHGESRSIRKAGLQALHHQCLLSAHAGDNKRTFVESKLGNGMPAIDLIVYAMEELQQDAVAMEWACQLCWCLTTNGELLKQIEHTSLHEGAITICQHYMTNPSGIGLVEASIGTIANLASLTRKRNEMINTGAVQLVLDGLRYHGDSYGICYEAAFALENFALPPYSPDVSSMLLKSQAVPLLTRGLRKFLDNPEYVIQGLRALTGIAARSDESRRRIGSPEMISILHNSSRNYRTPSVTEICCLFVATLAMGKTASVSDFMIEHKVLDLLLNAMEYFPDEKVQDAACLALRNLSGNIEKLEKLHKDGKTSKLIISAMDTHRNSVSIQTNCCCIFWNLLSKANEKGSIFNPKIVNSITTAMQSHIESADLLEQACGALWVIVDNFDNQKLYVGNDAIDVVTCAMVMHPGTASTLEKACGFLSNLSSVESLARNIAKAQGVSIVSEAMCNNASSISLLESGCLTLKNIILVCPNYAQDTAVAISTVVMAMNENIGSTSFVKEACDLLWVLASESESIRSKVLSLDGISTLMKCLEQNTNHPEVETAAMGAFNQLAKS</sequence>
<feature type="compositionally biased region" description="Polar residues" evidence="3">
    <location>
        <begin position="95"/>
        <end position="116"/>
    </location>
</feature>
<dbReference type="InterPro" id="IPR011989">
    <property type="entry name" value="ARM-like"/>
</dbReference>
<dbReference type="Pfam" id="PF22964">
    <property type="entry name" value="ZER1-like_2nd"/>
    <property type="match status" value="1"/>
</dbReference>
<feature type="region of interest" description="Disordered" evidence="3">
    <location>
        <begin position="247"/>
        <end position="269"/>
    </location>
</feature>
<dbReference type="InterPro" id="IPR055142">
    <property type="entry name" value="ZER1-like_C"/>
</dbReference>
<feature type="compositionally biased region" description="Polar residues" evidence="3">
    <location>
        <begin position="561"/>
        <end position="588"/>
    </location>
</feature>
<dbReference type="InterPro" id="IPR016024">
    <property type="entry name" value="ARM-type_fold"/>
</dbReference>
<evidence type="ECO:0000259" key="4">
    <source>
        <dbReference type="Pfam" id="PF22964"/>
    </source>
</evidence>
<dbReference type="PANTHER" id="PTHR22895:SF0">
    <property type="entry name" value="ARMADILLO REPEAT-CONTAINING PROTEIN 6"/>
    <property type="match status" value="1"/>
</dbReference>
<protein>
    <recommendedName>
        <fullName evidence="4">Protein zer-1 homolog-like C-terminal domain-containing protein</fullName>
    </recommendedName>
</protein>
<evidence type="ECO:0000256" key="3">
    <source>
        <dbReference type="SAM" id="MobiDB-lite"/>
    </source>
</evidence>
<feature type="domain" description="Protein zer-1 homolog-like C-terminal" evidence="4">
    <location>
        <begin position="1044"/>
        <end position="1261"/>
    </location>
</feature>
<feature type="compositionally biased region" description="Polar residues" evidence="3">
    <location>
        <begin position="457"/>
        <end position="468"/>
    </location>
</feature>
<feature type="compositionally biased region" description="Basic and acidic residues" evidence="3">
    <location>
        <begin position="436"/>
        <end position="449"/>
    </location>
</feature>
<evidence type="ECO:0000256" key="2">
    <source>
        <dbReference type="PROSITE-ProRule" id="PRU00259"/>
    </source>
</evidence>
<dbReference type="SMART" id="SM00185">
    <property type="entry name" value="ARM"/>
    <property type="match status" value="6"/>
</dbReference>
<dbReference type="SUPFAM" id="SSF48371">
    <property type="entry name" value="ARM repeat"/>
    <property type="match status" value="2"/>
</dbReference>
<feature type="repeat" description="ARM" evidence="2">
    <location>
        <begin position="1307"/>
        <end position="1339"/>
    </location>
</feature>
<dbReference type="InterPro" id="IPR000225">
    <property type="entry name" value="Armadillo"/>
</dbReference>
<feature type="region of interest" description="Disordered" evidence="3">
    <location>
        <begin position="355"/>
        <end position="473"/>
    </location>
</feature>
<proteinExistence type="predicted"/>
<dbReference type="EMBL" id="HBFG01001715">
    <property type="protein sequence ID" value="CAD8729792.1"/>
    <property type="molecule type" value="Transcribed_RNA"/>
</dbReference>
<gene>
    <name evidence="5" type="ORF">PDEL0327_LOCUS1285</name>
</gene>
<feature type="compositionally biased region" description="Polar residues" evidence="3">
    <location>
        <begin position="374"/>
        <end position="387"/>
    </location>
</feature>
<feature type="compositionally biased region" description="Basic and acidic residues" evidence="3">
    <location>
        <begin position="539"/>
        <end position="560"/>
    </location>
</feature>
<feature type="region of interest" description="Disordered" evidence="3">
    <location>
        <begin position="80"/>
        <end position="155"/>
    </location>
</feature>
<evidence type="ECO:0000256" key="1">
    <source>
        <dbReference type="ARBA" id="ARBA00022737"/>
    </source>
</evidence>
<organism evidence="5">
    <name type="scientific">Pseudo-nitzschia delicatissima</name>
    <dbReference type="NCBI Taxonomy" id="44447"/>
    <lineage>
        <taxon>Eukaryota</taxon>
        <taxon>Sar</taxon>
        <taxon>Stramenopiles</taxon>
        <taxon>Ochrophyta</taxon>
        <taxon>Bacillariophyta</taxon>
        <taxon>Bacillariophyceae</taxon>
        <taxon>Bacillariophycidae</taxon>
        <taxon>Bacillariales</taxon>
        <taxon>Bacillariaceae</taxon>
        <taxon>Pseudo-nitzschia</taxon>
    </lineage>
</organism>
<keyword evidence="1" id="KW-0677">Repeat</keyword>
<dbReference type="Gene3D" id="1.25.10.10">
    <property type="entry name" value="Leucine-rich Repeat Variant"/>
    <property type="match status" value="2"/>
</dbReference>
<dbReference type="PANTHER" id="PTHR22895">
    <property type="entry name" value="ARMADILLO REPEAT-CONTAINING PROTEIN 6"/>
    <property type="match status" value="1"/>
</dbReference>